<dbReference type="Pfam" id="PF00589">
    <property type="entry name" value="Phage_integrase"/>
    <property type="match status" value="1"/>
</dbReference>
<dbReference type="PROSITE" id="PS51898">
    <property type="entry name" value="TYR_RECOMBINASE"/>
    <property type="match status" value="1"/>
</dbReference>
<dbReference type="InterPro" id="IPR002104">
    <property type="entry name" value="Integrase_catalytic"/>
</dbReference>
<evidence type="ECO:0000256" key="1">
    <source>
        <dbReference type="ARBA" id="ARBA00023172"/>
    </source>
</evidence>
<sequence>MPTGYRKPDKLRAYLQHLTDTGVSTGVFNARIVLLRFYFGMTCGREKMKRYMQFRCKPKKLPVVLSVEKVGDLLAAVPGPGLKYRAALGISYGAGLRASEVCSLKVSDIKSDRMMIHVEEGKMTRIAWPCCRRLCLTCSAIAGGKHAPRVGYFLGSPRSWLRPHAS</sequence>
<dbReference type="EMBL" id="FXYH01000020">
    <property type="protein sequence ID" value="SMX49196.1"/>
    <property type="molecule type" value="Genomic_DNA"/>
</dbReference>
<dbReference type="InterPro" id="IPR013762">
    <property type="entry name" value="Integrase-like_cat_sf"/>
</dbReference>
<evidence type="ECO:0000313" key="4">
    <source>
        <dbReference type="Proteomes" id="UP000220836"/>
    </source>
</evidence>
<dbReference type="Gene3D" id="1.10.443.10">
    <property type="entry name" value="Intergrase catalytic core"/>
    <property type="match status" value="1"/>
</dbReference>
<dbReference type="SUPFAM" id="SSF56349">
    <property type="entry name" value="DNA breaking-rejoining enzymes"/>
    <property type="match status" value="1"/>
</dbReference>
<keyword evidence="4" id="KW-1185">Reference proteome</keyword>
<evidence type="ECO:0000259" key="2">
    <source>
        <dbReference type="PROSITE" id="PS51898"/>
    </source>
</evidence>
<gene>
    <name evidence="3" type="ORF">PEV8663_04126</name>
</gene>
<dbReference type="InterPro" id="IPR011010">
    <property type="entry name" value="DNA_brk_join_enz"/>
</dbReference>
<protein>
    <submittedName>
        <fullName evidence="3">Site-specific tyrosine recombinase XerD</fullName>
    </submittedName>
</protein>
<dbReference type="GO" id="GO:0003677">
    <property type="term" value="F:DNA binding"/>
    <property type="evidence" value="ECO:0007669"/>
    <property type="project" value="InterPro"/>
</dbReference>
<organism evidence="3 4">
    <name type="scientific">Pelagimonas varians</name>
    <dbReference type="NCBI Taxonomy" id="696760"/>
    <lineage>
        <taxon>Bacteria</taxon>
        <taxon>Pseudomonadati</taxon>
        <taxon>Pseudomonadota</taxon>
        <taxon>Alphaproteobacteria</taxon>
        <taxon>Rhodobacterales</taxon>
        <taxon>Roseobacteraceae</taxon>
        <taxon>Pelagimonas</taxon>
    </lineage>
</organism>
<dbReference type="GO" id="GO:0015074">
    <property type="term" value="P:DNA integration"/>
    <property type="evidence" value="ECO:0007669"/>
    <property type="project" value="InterPro"/>
</dbReference>
<evidence type="ECO:0000313" key="3">
    <source>
        <dbReference type="EMBL" id="SMX49196.1"/>
    </source>
</evidence>
<name>A0A238L4E5_9RHOB</name>
<accession>A0A238L4E5</accession>
<feature type="domain" description="Tyr recombinase" evidence="2">
    <location>
        <begin position="60"/>
        <end position="166"/>
    </location>
</feature>
<dbReference type="AlphaFoldDB" id="A0A238L4E5"/>
<proteinExistence type="predicted"/>
<reference evidence="3 4" key="1">
    <citation type="submission" date="2017-05" db="EMBL/GenBank/DDBJ databases">
        <authorList>
            <person name="Song R."/>
            <person name="Chenine A.L."/>
            <person name="Ruprecht R.M."/>
        </authorList>
    </citation>
    <scope>NUCLEOTIDE SEQUENCE [LARGE SCALE GENOMIC DNA]</scope>
    <source>
        <strain evidence="3 4">CECT 8663</strain>
    </source>
</reference>
<keyword evidence="1" id="KW-0233">DNA recombination</keyword>
<dbReference type="GO" id="GO:0006310">
    <property type="term" value="P:DNA recombination"/>
    <property type="evidence" value="ECO:0007669"/>
    <property type="project" value="UniProtKB-KW"/>
</dbReference>
<dbReference type="Proteomes" id="UP000220836">
    <property type="component" value="Unassembled WGS sequence"/>
</dbReference>